<reference evidence="2" key="2">
    <citation type="submission" date="2021-04" db="EMBL/GenBank/DDBJ databases">
        <authorList>
            <person name="Gilroy R."/>
        </authorList>
    </citation>
    <scope>NUCLEOTIDE SEQUENCE</scope>
    <source>
        <strain evidence="2">CHK179-7159</strain>
    </source>
</reference>
<comment type="caution">
    <text evidence="2">The sequence shown here is derived from an EMBL/GenBank/DDBJ whole genome shotgun (WGS) entry which is preliminary data.</text>
</comment>
<name>A0A9D2L2L7_9FIRM</name>
<gene>
    <name evidence="2" type="ORF">H9717_15855</name>
</gene>
<dbReference type="PANTHER" id="PTHR12110:SF21">
    <property type="entry name" value="XYLOSE ISOMERASE-LIKE TIM BARREL DOMAIN-CONTAINING PROTEIN"/>
    <property type="match status" value="1"/>
</dbReference>
<accession>A0A9D2L2L7</accession>
<protein>
    <submittedName>
        <fullName evidence="2">Sugar phosphate isomerase/epimerase</fullName>
    </submittedName>
</protein>
<feature type="domain" description="Xylose isomerase-like TIM barrel" evidence="1">
    <location>
        <begin position="23"/>
        <end position="268"/>
    </location>
</feature>
<dbReference type="AlphaFoldDB" id="A0A9D2L2L7"/>
<dbReference type="EMBL" id="DWYY01000183">
    <property type="protein sequence ID" value="HJA94561.1"/>
    <property type="molecule type" value="Genomic_DNA"/>
</dbReference>
<dbReference type="InterPro" id="IPR036237">
    <property type="entry name" value="Xyl_isomerase-like_sf"/>
</dbReference>
<keyword evidence="2" id="KW-0413">Isomerase</keyword>
<evidence type="ECO:0000259" key="1">
    <source>
        <dbReference type="Pfam" id="PF01261"/>
    </source>
</evidence>
<evidence type="ECO:0000313" key="2">
    <source>
        <dbReference type="EMBL" id="HJA94561.1"/>
    </source>
</evidence>
<dbReference type="InterPro" id="IPR050312">
    <property type="entry name" value="IolE/XylAMocC-like"/>
</dbReference>
<proteinExistence type="predicted"/>
<dbReference type="Gene3D" id="3.20.20.150">
    <property type="entry name" value="Divalent-metal-dependent TIM barrel enzymes"/>
    <property type="match status" value="1"/>
</dbReference>
<dbReference type="GO" id="GO:0016853">
    <property type="term" value="F:isomerase activity"/>
    <property type="evidence" value="ECO:0007669"/>
    <property type="project" value="UniProtKB-KW"/>
</dbReference>
<organism evidence="2 3">
    <name type="scientific">Candidatus Eisenbergiella merdipullorum</name>
    <dbReference type="NCBI Taxonomy" id="2838553"/>
    <lineage>
        <taxon>Bacteria</taxon>
        <taxon>Bacillati</taxon>
        <taxon>Bacillota</taxon>
        <taxon>Clostridia</taxon>
        <taxon>Lachnospirales</taxon>
        <taxon>Lachnospiraceae</taxon>
        <taxon>Eisenbergiella</taxon>
    </lineage>
</organism>
<dbReference type="Proteomes" id="UP000886858">
    <property type="component" value="Unassembled WGS sequence"/>
</dbReference>
<reference evidence="2" key="1">
    <citation type="journal article" date="2021" name="PeerJ">
        <title>Extensive microbial diversity within the chicken gut microbiome revealed by metagenomics and culture.</title>
        <authorList>
            <person name="Gilroy R."/>
            <person name="Ravi A."/>
            <person name="Getino M."/>
            <person name="Pursley I."/>
            <person name="Horton D.L."/>
            <person name="Alikhan N.F."/>
            <person name="Baker D."/>
            <person name="Gharbi K."/>
            <person name="Hall N."/>
            <person name="Watson M."/>
            <person name="Adriaenssens E.M."/>
            <person name="Foster-Nyarko E."/>
            <person name="Jarju S."/>
            <person name="Secka A."/>
            <person name="Antonio M."/>
            <person name="Oren A."/>
            <person name="Chaudhuri R.R."/>
            <person name="La Ragione R."/>
            <person name="Hildebrand F."/>
            <person name="Pallen M.J."/>
        </authorList>
    </citation>
    <scope>NUCLEOTIDE SEQUENCE</scope>
    <source>
        <strain evidence="2">CHK179-7159</strain>
    </source>
</reference>
<evidence type="ECO:0000313" key="3">
    <source>
        <dbReference type="Proteomes" id="UP000886858"/>
    </source>
</evidence>
<dbReference type="PANTHER" id="PTHR12110">
    <property type="entry name" value="HYDROXYPYRUVATE ISOMERASE"/>
    <property type="match status" value="1"/>
</dbReference>
<sequence length="278" mass="30943">MQVGIRLHDTKPLPLPQRLADTRAQGFSCVHLALGKVIQDFPITNGTLTPGFGMYLRKLFAANDLDIAVLGCYLNLADPNKEQLEKTIATYKAQIRFASFLGAGVVGTETGTPNEQYAVDPNSRTEEALTTFIRNLDTVVECAEHMGVVVAIEPVIRHIVYDVHRARKVLDAIQSPNLQIILDPVNLLDKTNIANYHDVIKEAIDVLGEDVAVVHLKDFTIMDGEVEELAVGQGQMEYDELVHFMKYDKPYIQATLENTVPENAAAAREYIQKLWEKA</sequence>
<dbReference type="Pfam" id="PF01261">
    <property type="entry name" value="AP_endonuc_2"/>
    <property type="match status" value="1"/>
</dbReference>
<dbReference type="InterPro" id="IPR013022">
    <property type="entry name" value="Xyl_isomerase-like_TIM-brl"/>
</dbReference>
<dbReference type="SUPFAM" id="SSF51658">
    <property type="entry name" value="Xylose isomerase-like"/>
    <property type="match status" value="1"/>
</dbReference>